<name>A0A4R6RCF8_9BURK</name>
<dbReference type="AlphaFoldDB" id="A0A4R6RCF8"/>
<gene>
    <name evidence="1" type="ORF">EV672_104183</name>
</gene>
<sequence>MKRVDKFALEPRDPVRDRESTTTMLLVDGRPAGVALEGLQLVDQFETENGYLLVTDYNDPWEELTVVTLLDAGLKPVAKKQLGRFFYVFPSRTFAAKRIDVDGDALVMQGSSPEEGRYRVEVRRSPAWLGARLKLRAAWFAS</sequence>
<dbReference type="Proteomes" id="UP000294593">
    <property type="component" value="Unassembled WGS sequence"/>
</dbReference>
<reference evidence="1 2" key="1">
    <citation type="submission" date="2019-03" db="EMBL/GenBank/DDBJ databases">
        <title>Genomic Encyclopedia of Type Strains, Phase IV (KMG-IV): sequencing the most valuable type-strain genomes for metagenomic binning, comparative biology and taxonomic classification.</title>
        <authorList>
            <person name="Goeker M."/>
        </authorList>
    </citation>
    <scope>NUCLEOTIDE SEQUENCE [LARGE SCALE GENOMIC DNA]</scope>
    <source>
        <strain evidence="1 2">DSM 11901</strain>
    </source>
</reference>
<keyword evidence="2" id="KW-1185">Reference proteome</keyword>
<accession>A0A4R6RCF8</accession>
<organism evidence="1 2">
    <name type="scientific">Aquabacterium commune</name>
    <dbReference type="NCBI Taxonomy" id="70586"/>
    <lineage>
        <taxon>Bacteria</taxon>
        <taxon>Pseudomonadati</taxon>
        <taxon>Pseudomonadota</taxon>
        <taxon>Betaproteobacteria</taxon>
        <taxon>Burkholderiales</taxon>
        <taxon>Aquabacterium</taxon>
    </lineage>
</organism>
<proteinExistence type="predicted"/>
<evidence type="ECO:0000313" key="2">
    <source>
        <dbReference type="Proteomes" id="UP000294593"/>
    </source>
</evidence>
<protein>
    <submittedName>
        <fullName evidence="1">Uncharacterized protein</fullName>
    </submittedName>
</protein>
<evidence type="ECO:0000313" key="1">
    <source>
        <dbReference type="EMBL" id="TDP83802.1"/>
    </source>
</evidence>
<comment type="caution">
    <text evidence="1">The sequence shown here is derived from an EMBL/GenBank/DDBJ whole genome shotgun (WGS) entry which is preliminary data.</text>
</comment>
<dbReference type="EMBL" id="SNXW01000004">
    <property type="protein sequence ID" value="TDP83802.1"/>
    <property type="molecule type" value="Genomic_DNA"/>
</dbReference>